<dbReference type="GO" id="GO:0031625">
    <property type="term" value="F:ubiquitin protein ligase binding"/>
    <property type="evidence" value="ECO:0007669"/>
    <property type="project" value="TreeGrafter"/>
</dbReference>
<dbReference type="PROSITE" id="PS50249">
    <property type="entry name" value="MPN"/>
    <property type="match status" value="1"/>
</dbReference>
<dbReference type="Gene3D" id="3.40.140.10">
    <property type="entry name" value="Cytidine Deaminase, domain 2"/>
    <property type="match status" value="1"/>
</dbReference>
<sequence>MLRVQSPEGTRRVEVESDTLTNELFEKVVKAFELSGYCFTIYCSRDKTQEIISSKTKTVANYGLKHGDMIYLSPNADTSQHSKLANKVKNGVSASSSSSSFTSNSNIPGSKIPIRSNVKEDQVDVLLQKMDGTVKRKRDPKNCLHGDNSSCIHCLPLEPYDATYLKDLNVKHMSFHAYLRKLSSGLDGGKYANLENISCRIKPGCTGHPPWPKGVCSKCQPKAITLNSQPYRHVDNVVFENPNLVECFLHYWRVTGRQRMGFLYGRFDVHLDVPLGIKGIVAAIYEPPQESTRDSVRLLPDPRQSLVDRLAAKLGLVCIGWIFTDLVTEDASKGTVRHFRNADTHFLSAQECIMAGHFQSIHPNPCRLSSDGYFGSKFVTICVTGDSQNQVHMEGYQVSNQCQALVRDECLVPTKDAPELAYARQSTAEKYIPDVYYKVSELSYLFLVV</sequence>
<evidence type="ECO:0000256" key="4">
    <source>
        <dbReference type="ARBA" id="ARBA00022833"/>
    </source>
</evidence>
<organism evidence="9">
    <name type="scientific">Ceriodaphnia reticulata</name>
    <dbReference type="NCBI Taxonomy" id="302197"/>
    <lineage>
        <taxon>Eukaryota</taxon>
        <taxon>Metazoa</taxon>
        <taxon>Ecdysozoa</taxon>
        <taxon>Arthropoda</taxon>
        <taxon>Crustacea</taxon>
        <taxon>Branchiopoda</taxon>
        <taxon>Diplostraca</taxon>
        <taxon>Cladocera</taxon>
        <taxon>Anomopoda</taxon>
        <taxon>Daphniidae</taxon>
        <taxon>Ceriodaphnia</taxon>
    </lineage>
</organism>
<evidence type="ECO:0000259" key="8">
    <source>
        <dbReference type="PROSITE" id="PS50249"/>
    </source>
</evidence>
<dbReference type="Gene3D" id="3.10.20.90">
    <property type="entry name" value="Phosphatidylinositol 3-kinase Catalytic Subunit, Chain A, domain 1"/>
    <property type="match status" value="1"/>
</dbReference>
<accession>A0A4Y7LZT4</accession>
<evidence type="ECO:0000256" key="5">
    <source>
        <dbReference type="ARBA" id="ARBA00060618"/>
    </source>
</evidence>
<dbReference type="GO" id="GO:0005634">
    <property type="term" value="C:nucleus"/>
    <property type="evidence" value="ECO:0007669"/>
    <property type="project" value="TreeGrafter"/>
</dbReference>
<feature type="compositionally biased region" description="Low complexity" evidence="7">
    <location>
        <begin position="93"/>
        <end position="105"/>
    </location>
</feature>
<comment type="similarity">
    <text evidence="1">Belongs to the NPL4 family.</text>
</comment>
<dbReference type="PIRSF" id="PIRSF010052">
    <property type="entry name" value="Polyub_prc_Npl4"/>
    <property type="match status" value="1"/>
</dbReference>
<dbReference type="InterPro" id="IPR037518">
    <property type="entry name" value="MPN"/>
</dbReference>
<dbReference type="InterPro" id="IPR024682">
    <property type="entry name" value="Npl4_Ub-like_dom"/>
</dbReference>
<feature type="domain" description="MPN" evidence="8">
    <location>
        <begin position="237"/>
        <end position="374"/>
    </location>
</feature>
<dbReference type="Pfam" id="PF11543">
    <property type="entry name" value="UN_NPL4"/>
    <property type="match status" value="1"/>
</dbReference>
<dbReference type="GO" id="GO:0043130">
    <property type="term" value="F:ubiquitin binding"/>
    <property type="evidence" value="ECO:0007669"/>
    <property type="project" value="TreeGrafter"/>
</dbReference>
<keyword evidence="3" id="KW-0863">Zinc-finger</keyword>
<dbReference type="GO" id="GO:0008270">
    <property type="term" value="F:zinc ion binding"/>
    <property type="evidence" value="ECO:0007669"/>
    <property type="project" value="UniProtKB-KW"/>
</dbReference>
<evidence type="ECO:0000256" key="2">
    <source>
        <dbReference type="ARBA" id="ARBA00022723"/>
    </source>
</evidence>
<evidence type="ECO:0000256" key="3">
    <source>
        <dbReference type="ARBA" id="ARBA00022771"/>
    </source>
</evidence>
<dbReference type="PANTHER" id="PTHR12710:SF0">
    <property type="entry name" value="NUCLEAR PROTEIN LOCALIZATION PROTEIN 4 HOMOLOG"/>
    <property type="match status" value="1"/>
</dbReference>
<protein>
    <recommendedName>
        <fullName evidence="6">Nuclear protein localization protein 4 homolog</fullName>
    </recommendedName>
</protein>
<dbReference type="FunFam" id="3.40.140.10:FF:000012">
    <property type="entry name" value="nuclear protein localization protein 4 homolog"/>
    <property type="match status" value="1"/>
</dbReference>
<evidence type="ECO:0000256" key="1">
    <source>
        <dbReference type="ARBA" id="ARBA00011025"/>
    </source>
</evidence>
<reference evidence="9" key="1">
    <citation type="submission" date="2018-08" db="EMBL/GenBank/DDBJ databases">
        <authorList>
            <person name="Cornetti L."/>
        </authorList>
    </citation>
    <scope>NUCLEOTIDE SEQUENCE</scope>
    <source>
        <strain evidence="9">OM-SAIQ-clone2</strain>
    </source>
</reference>
<evidence type="ECO:0000256" key="6">
    <source>
        <dbReference type="ARBA" id="ARBA00074519"/>
    </source>
</evidence>
<name>A0A4Y7LZT4_9CRUS</name>
<gene>
    <name evidence="9" type="primary">EOG090X05T8</name>
</gene>
<evidence type="ECO:0000256" key="7">
    <source>
        <dbReference type="SAM" id="MobiDB-lite"/>
    </source>
</evidence>
<dbReference type="SUPFAM" id="SSF54236">
    <property type="entry name" value="Ubiquitin-like"/>
    <property type="match status" value="1"/>
</dbReference>
<dbReference type="InterPro" id="IPR007716">
    <property type="entry name" value="NPL4_Zn-bd_put"/>
</dbReference>
<dbReference type="EMBL" id="LR003304">
    <property type="protein sequence ID" value="SVE72923.1"/>
    <property type="molecule type" value="mRNA"/>
</dbReference>
<proteinExistence type="evidence at transcript level"/>
<comment type="pathway">
    <text evidence="5">Protein degradation; proteasomal ubiquitin-dependent pathway.</text>
</comment>
<dbReference type="GO" id="GO:0006511">
    <property type="term" value="P:ubiquitin-dependent protein catabolic process"/>
    <property type="evidence" value="ECO:0007669"/>
    <property type="project" value="InterPro"/>
</dbReference>
<dbReference type="InterPro" id="IPR007717">
    <property type="entry name" value="NPL4_C"/>
</dbReference>
<feature type="region of interest" description="Disordered" evidence="7">
    <location>
        <begin position="93"/>
        <end position="113"/>
    </location>
</feature>
<dbReference type="PANTHER" id="PTHR12710">
    <property type="entry name" value="NUCLEAR PROTEIN LOCALIZATION 4"/>
    <property type="match status" value="1"/>
</dbReference>
<dbReference type="AlphaFoldDB" id="A0A4Y7LZT4"/>
<dbReference type="InterPro" id="IPR029071">
    <property type="entry name" value="Ubiquitin-like_domsf"/>
</dbReference>
<keyword evidence="4" id="KW-0862">Zinc</keyword>
<dbReference type="CDD" id="cd08061">
    <property type="entry name" value="MPN_NPL4"/>
    <property type="match status" value="1"/>
</dbReference>
<dbReference type="InterPro" id="IPR016563">
    <property type="entry name" value="Npl4"/>
</dbReference>
<dbReference type="Pfam" id="PF05021">
    <property type="entry name" value="NPL4"/>
    <property type="match status" value="1"/>
</dbReference>
<keyword evidence="2" id="KW-0479">Metal-binding</keyword>
<dbReference type="Pfam" id="PF05020">
    <property type="entry name" value="zf-NPL4"/>
    <property type="match status" value="1"/>
</dbReference>
<evidence type="ECO:0000313" key="9">
    <source>
        <dbReference type="EMBL" id="SVE72923.1"/>
    </source>
</evidence>